<evidence type="ECO:0000256" key="1">
    <source>
        <dbReference type="SAM" id="MobiDB-lite"/>
    </source>
</evidence>
<feature type="region of interest" description="Disordered" evidence="1">
    <location>
        <begin position="93"/>
        <end position="150"/>
    </location>
</feature>
<reference evidence="2 3" key="1">
    <citation type="journal article" date="2017" name="Gigascience">
        <title>Genome sequence of the small brown planthopper, Laodelphax striatellus.</title>
        <authorList>
            <person name="Zhu J."/>
            <person name="Jiang F."/>
            <person name="Wang X."/>
            <person name="Yang P."/>
            <person name="Bao Y."/>
            <person name="Zhao W."/>
            <person name="Wang W."/>
            <person name="Lu H."/>
            <person name="Wang Q."/>
            <person name="Cui N."/>
            <person name="Li J."/>
            <person name="Chen X."/>
            <person name="Luo L."/>
            <person name="Yu J."/>
            <person name="Kang L."/>
            <person name="Cui F."/>
        </authorList>
    </citation>
    <scope>NUCLEOTIDE SEQUENCE [LARGE SCALE GENOMIC DNA]</scope>
    <source>
        <strain evidence="2">Lst14</strain>
    </source>
</reference>
<evidence type="ECO:0000313" key="3">
    <source>
        <dbReference type="Proteomes" id="UP000291343"/>
    </source>
</evidence>
<sequence>KDCNKSGNTSSSEEFVDSLNEKLRNLKDGTKIGARHRAKRTLDERPMFVTTVKTGIFLSPPPELAAILGLQSHTNSSGSTASGGEEVLLYSFASQPRVLHNKNQRRNVRRNDEKERSLLKEQKAQMDQRRTKRDTSQENRRQDTNHVRKP</sequence>
<dbReference type="InParanoid" id="A0A482WVY1"/>
<keyword evidence="3" id="KW-1185">Reference proteome</keyword>
<protein>
    <submittedName>
        <fullName evidence="2">Uncharacterized protein</fullName>
    </submittedName>
</protein>
<gene>
    <name evidence="2" type="ORF">LSTR_LSTR017450</name>
</gene>
<dbReference type="STRING" id="195883.A0A482WVY1"/>
<feature type="compositionally biased region" description="Basic residues" evidence="1">
    <location>
        <begin position="99"/>
        <end position="108"/>
    </location>
</feature>
<accession>A0A482WVY1</accession>
<comment type="caution">
    <text evidence="2">The sequence shown here is derived from an EMBL/GenBank/DDBJ whole genome shotgun (WGS) entry which is preliminary data.</text>
</comment>
<feature type="non-terminal residue" evidence="2">
    <location>
        <position position="1"/>
    </location>
</feature>
<dbReference type="OrthoDB" id="6631038at2759"/>
<proteinExistence type="predicted"/>
<organism evidence="2 3">
    <name type="scientific">Laodelphax striatellus</name>
    <name type="common">Small brown planthopper</name>
    <name type="synonym">Delphax striatella</name>
    <dbReference type="NCBI Taxonomy" id="195883"/>
    <lineage>
        <taxon>Eukaryota</taxon>
        <taxon>Metazoa</taxon>
        <taxon>Ecdysozoa</taxon>
        <taxon>Arthropoda</taxon>
        <taxon>Hexapoda</taxon>
        <taxon>Insecta</taxon>
        <taxon>Pterygota</taxon>
        <taxon>Neoptera</taxon>
        <taxon>Paraneoptera</taxon>
        <taxon>Hemiptera</taxon>
        <taxon>Auchenorrhyncha</taxon>
        <taxon>Fulgoroidea</taxon>
        <taxon>Delphacidae</taxon>
        <taxon>Criomorphinae</taxon>
        <taxon>Laodelphax</taxon>
    </lineage>
</organism>
<evidence type="ECO:0000313" key="2">
    <source>
        <dbReference type="EMBL" id="RZF37210.1"/>
    </source>
</evidence>
<dbReference type="AlphaFoldDB" id="A0A482WVY1"/>
<feature type="compositionally biased region" description="Basic and acidic residues" evidence="1">
    <location>
        <begin position="109"/>
        <end position="150"/>
    </location>
</feature>
<dbReference type="Proteomes" id="UP000291343">
    <property type="component" value="Unassembled WGS sequence"/>
</dbReference>
<name>A0A482WVY1_LAOST</name>
<dbReference type="EMBL" id="QKKF02024979">
    <property type="protein sequence ID" value="RZF37210.1"/>
    <property type="molecule type" value="Genomic_DNA"/>
</dbReference>